<keyword evidence="3" id="KW-1185">Reference proteome</keyword>
<evidence type="ECO:0000256" key="1">
    <source>
        <dbReference type="SAM" id="MobiDB-lite"/>
    </source>
</evidence>
<evidence type="ECO:0000313" key="2">
    <source>
        <dbReference type="EMBL" id="GJT22682.1"/>
    </source>
</evidence>
<accession>A0ABQ5C958</accession>
<dbReference type="EMBL" id="BQNB010013989">
    <property type="protein sequence ID" value="GJT22682.1"/>
    <property type="molecule type" value="Genomic_DNA"/>
</dbReference>
<reference evidence="2" key="2">
    <citation type="submission" date="2022-01" db="EMBL/GenBank/DDBJ databases">
        <authorList>
            <person name="Yamashiro T."/>
            <person name="Shiraishi A."/>
            <person name="Satake H."/>
            <person name="Nakayama K."/>
        </authorList>
    </citation>
    <scope>NUCLEOTIDE SEQUENCE</scope>
</reference>
<protein>
    <submittedName>
        <fullName evidence="2">Uncharacterized protein</fullName>
    </submittedName>
</protein>
<reference evidence="2" key="1">
    <citation type="journal article" date="2022" name="Int. J. Mol. Sci.">
        <title>Draft Genome of Tanacetum Coccineum: Genomic Comparison of Closely Related Tanacetum-Family Plants.</title>
        <authorList>
            <person name="Yamashiro T."/>
            <person name="Shiraishi A."/>
            <person name="Nakayama K."/>
            <person name="Satake H."/>
        </authorList>
    </citation>
    <scope>NUCLEOTIDE SEQUENCE</scope>
</reference>
<feature type="region of interest" description="Disordered" evidence="1">
    <location>
        <begin position="323"/>
        <end position="363"/>
    </location>
</feature>
<comment type="caution">
    <text evidence="2">The sequence shown here is derived from an EMBL/GenBank/DDBJ whole genome shotgun (WGS) entry which is preliminary data.</text>
</comment>
<name>A0ABQ5C958_9ASTR</name>
<organism evidence="2 3">
    <name type="scientific">Tanacetum coccineum</name>
    <dbReference type="NCBI Taxonomy" id="301880"/>
    <lineage>
        <taxon>Eukaryota</taxon>
        <taxon>Viridiplantae</taxon>
        <taxon>Streptophyta</taxon>
        <taxon>Embryophyta</taxon>
        <taxon>Tracheophyta</taxon>
        <taxon>Spermatophyta</taxon>
        <taxon>Magnoliopsida</taxon>
        <taxon>eudicotyledons</taxon>
        <taxon>Gunneridae</taxon>
        <taxon>Pentapetalae</taxon>
        <taxon>asterids</taxon>
        <taxon>campanulids</taxon>
        <taxon>Asterales</taxon>
        <taxon>Asteraceae</taxon>
        <taxon>Asteroideae</taxon>
        <taxon>Anthemideae</taxon>
        <taxon>Anthemidinae</taxon>
        <taxon>Tanacetum</taxon>
    </lineage>
</organism>
<dbReference type="Proteomes" id="UP001151760">
    <property type="component" value="Unassembled WGS sequence"/>
</dbReference>
<proteinExistence type="predicted"/>
<gene>
    <name evidence="2" type="ORF">Tco_0892619</name>
</gene>
<sequence length="550" mass="61668">MSSISKKNKVCKSGVMLDFKLHDPSNENAVCDECGNVGLFLIMMLVFSILKDVNRLELRSLMIVQSSYSLGDSGMHKALDGRISSLLVNFCDAVLEVAFRKIYVFYERSSGKDYNWPHSFKTKRRPIMTNSDRAPKTIVVPSAESQIRHIKESPSHLEQVRWNPTIQFRQDDSATDPGNCMNFIRTEYQLADMFTKALPEDQFKYLVRRIGMRCLTPADLEIRQRHVDNDQDPKVSITSELFALVNGPSWTPVSVNSCVVDGGRSTSSIYETMILLVDEDALPHDLLDLMLKDTHHIDDDGVEGTFILVKKKIDLECRQADVARSTPDDGDGGGDDVPITRCTTGKGKRKPNLGGRGAGRLNTRDKTRNLSLKEIAEAKGLESCDVVLPSWEKGPGSERKMKRSFQRLGRTWIPPAGQRSTKASTCTCKKPTIPTRLLFKALYWMAGPIPPGNMMWGDQRCGHVTRRLQRLRGYSTLSFRMIPRSLLETLKIAKLEKVAPSYSRKGSRSLRLACEMTYGGDEKAMRHTGEYTEKNEINGVGTEGVSFTVG</sequence>
<evidence type="ECO:0000313" key="3">
    <source>
        <dbReference type="Proteomes" id="UP001151760"/>
    </source>
</evidence>